<organism evidence="2 3">
    <name type="scientific">Luteimicrobium subarcticum</name>
    <dbReference type="NCBI Taxonomy" id="620910"/>
    <lineage>
        <taxon>Bacteria</taxon>
        <taxon>Bacillati</taxon>
        <taxon>Actinomycetota</taxon>
        <taxon>Actinomycetes</taxon>
        <taxon>Micrococcales</taxon>
        <taxon>Luteimicrobium</taxon>
    </lineage>
</organism>
<dbReference type="Proteomes" id="UP000231586">
    <property type="component" value="Unassembled WGS sequence"/>
</dbReference>
<feature type="region of interest" description="Disordered" evidence="1">
    <location>
        <begin position="16"/>
        <end position="36"/>
    </location>
</feature>
<sequence>MQDVIDVAGVAAGGGVAVPACSGDPATRDRTAPRAA</sequence>
<evidence type="ECO:0000313" key="3">
    <source>
        <dbReference type="Proteomes" id="UP000231586"/>
    </source>
</evidence>
<evidence type="ECO:0000313" key="2">
    <source>
        <dbReference type="EMBL" id="PJI94189.1"/>
    </source>
</evidence>
<dbReference type="AlphaFoldDB" id="A0A2M8WTI3"/>
<gene>
    <name evidence="2" type="ORF">CLV34_1676</name>
</gene>
<feature type="compositionally biased region" description="Basic and acidic residues" evidence="1">
    <location>
        <begin position="26"/>
        <end position="36"/>
    </location>
</feature>
<proteinExistence type="predicted"/>
<protein>
    <submittedName>
        <fullName evidence="2">Uncharacterized protein</fullName>
    </submittedName>
</protein>
<name>A0A2M8WTI3_9MICO</name>
<dbReference type="EMBL" id="PGTZ01000007">
    <property type="protein sequence ID" value="PJI94189.1"/>
    <property type="molecule type" value="Genomic_DNA"/>
</dbReference>
<keyword evidence="3" id="KW-1185">Reference proteome</keyword>
<accession>A0A2M8WTI3</accession>
<comment type="caution">
    <text evidence="2">The sequence shown here is derived from an EMBL/GenBank/DDBJ whole genome shotgun (WGS) entry which is preliminary data.</text>
</comment>
<reference evidence="2 3" key="1">
    <citation type="submission" date="2017-11" db="EMBL/GenBank/DDBJ databases">
        <title>Genomic Encyclopedia of Archaeal and Bacterial Type Strains, Phase II (KMG-II): From Individual Species to Whole Genera.</title>
        <authorList>
            <person name="Goeker M."/>
        </authorList>
    </citation>
    <scope>NUCLEOTIDE SEQUENCE [LARGE SCALE GENOMIC DNA]</scope>
    <source>
        <strain evidence="2 3">DSM 22413</strain>
    </source>
</reference>
<evidence type="ECO:0000256" key="1">
    <source>
        <dbReference type="SAM" id="MobiDB-lite"/>
    </source>
</evidence>